<keyword evidence="3" id="KW-1185">Reference proteome</keyword>
<name>A0A8S1P932_9CILI</name>
<evidence type="ECO:0000313" key="3">
    <source>
        <dbReference type="Proteomes" id="UP000692954"/>
    </source>
</evidence>
<protein>
    <recommendedName>
        <fullName evidence="1">Peptidase A1 domain-containing protein</fullName>
    </recommendedName>
</protein>
<dbReference type="Proteomes" id="UP000692954">
    <property type="component" value="Unassembled WGS sequence"/>
</dbReference>
<dbReference type="EMBL" id="CAJJDN010000072">
    <property type="protein sequence ID" value="CAD8099666.1"/>
    <property type="molecule type" value="Genomic_DNA"/>
</dbReference>
<reference evidence="2" key="1">
    <citation type="submission" date="2021-01" db="EMBL/GenBank/DDBJ databases">
        <authorList>
            <consortium name="Genoscope - CEA"/>
            <person name="William W."/>
        </authorList>
    </citation>
    <scope>NUCLEOTIDE SEQUENCE</scope>
</reference>
<feature type="domain" description="Peptidase A1" evidence="1">
    <location>
        <begin position="2"/>
        <end position="43"/>
    </location>
</feature>
<dbReference type="AlphaFoldDB" id="A0A8S1P932"/>
<organism evidence="2 3">
    <name type="scientific">Paramecium sonneborni</name>
    <dbReference type="NCBI Taxonomy" id="65129"/>
    <lineage>
        <taxon>Eukaryota</taxon>
        <taxon>Sar</taxon>
        <taxon>Alveolata</taxon>
        <taxon>Ciliophora</taxon>
        <taxon>Intramacronucleata</taxon>
        <taxon>Oligohymenophorea</taxon>
        <taxon>Peniculida</taxon>
        <taxon>Parameciidae</taxon>
        <taxon>Paramecium</taxon>
    </lineage>
</organism>
<sequence length="62" mass="7573">MFYFSRQEGSRTSELTFGGWNQDHFQGELHFHNVANKFSWLLEIFWFIQRGLQRNSRYQQNG</sequence>
<evidence type="ECO:0000259" key="1">
    <source>
        <dbReference type="Pfam" id="PF00026"/>
    </source>
</evidence>
<proteinExistence type="predicted"/>
<accession>A0A8S1P932</accession>
<gene>
    <name evidence="2" type="ORF">PSON_ATCC_30995.1.T0720138</name>
</gene>
<dbReference type="Pfam" id="PF00026">
    <property type="entry name" value="Asp"/>
    <property type="match status" value="1"/>
</dbReference>
<dbReference type="OrthoDB" id="771136at2759"/>
<comment type="caution">
    <text evidence="2">The sequence shown here is derived from an EMBL/GenBank/DDBJ whole genome shotgun (WGS) entry which is preliminary data.</text>
</comment>
<dbReference type="InterPro" id="IPR033121">
    <property type="entry name" value="PEPTIDASE_A1"/>
</dbReference>
<evidence type="ECO:0000313" key="2">
    <source>
        <dbReference type="EMBL" id="CAD8099666.1"/>
    </source>
</evidence>